<evidence type="ECO:0000256" key="3">
    <source>
        <dbReference type="ARBA" id="ARBA00009587"/>
    </source>
</evidence>
<evidence type="ECO:0000256" key="5">
    <source>
        <dbReference type="ARBA" id="ARBA00022516"/>
    </source>
</evidence>
<proteinExistence type="inferred from homology"/>
<keyword evidence="9 11" id="KW-0012">Acyltransferase</keyword>
<dbReference type="InterPro" id="IPR023213">
    <property type="entry name" value="CAT-like_dom_sf"/>
</dbReference>
<keyword evidence="6 11" id="KW-0808">Transferase</keyword>
<dbReference type="EC" id="2.3.1.20" evidence="4 11"/>
<dbReference type="Gene3D" id="3.30.559.10">
    <property type="entry name" value="Chloramphenicol acetyltransferase-like domain"/>
    <property type="match status" value="1"/>
</dbReference>
<evidence type="ECO:0000313" key="14">
    <source>
        <dbReference type="EMBL" id="MEE2032002.1"/>
    </source>
</evidence>
<evidence type="ECO:0000256" key="1">
    <source>
        <dbReference type="ARBA" id="ARBA00004771"/>
    </source>
</evidence>
<evidence type="ECO:0000256" key="10">
    <source>
        <dbReference type="ARBA" id="ARBA00048109"/>
    </source>
</evidence>
<organism evidence="14 15">
    <name type="scientific">Rhodococcus chondri</name>
    <dbReference type="NCBI Taxonomy" id="3065941"/>
    <lineage>
        <taxon>Bacteria</taxon>
        <taxon>Bacillati</taxon>
        <taxon>Actinomycetota</taxon>
        <taxon>Actinomycetes</taxon>
        <taxon>Mycobacteriales</taxon>
        <taxon>Nocardiaceae</taxon>
        <taxon>Rhodococcus</taxon>
    </lineage>
</organism>
<gene>
    <name evidence="14" type="ORF">Q8814_07745</name>
</gene>
<accession>A0ABU7JQG2</accession>
<dbReference type="Pfam" id="PF06974">
    <property type="entry name" value="WS_DGAT_C"/>
    <property type="match status" value="1"/>
</dbReference>
<keyword evidence="5 11" id="KW-0444">Lipid biosynthesis</keyword>
<evidence type="ECO:0000256" key="6">
    <source>
        <dbReference type="ARBA" id="ARBA00022679"/>
    </source>
</evidence>
<comment type="pathway">
    <text evidence="2">Lipid metabolism.</text>
</comment>
<comment type="catalytic activity">
    <reaction evidence="10 11">
        <text>an acyl-CoA + a 1,2-diacyl-sn-glycerol = a triacyl-sn-glycerol + CoA</text>
        <dbReference type="Rhea" id="RHEA:10868"/>
        <dbReference type="ChEBI" id="CHEBI:17815"/>
        <dbReference type="ChEBI" id="CHEBI:57287"/>
        <dbReference type="ChEBI" id="CHEBI:58342"/>
        <dbReference type="ChEBI" id="CHEBI:64615"/>
        <dbReference type="EC" id="2.3.1.20"/>
    </reaction>
</comment>
<dbReference type="InterPro" id="IPR009721">
    <property type="entry name" value="O-acyltransferase_WSD1_C"/>
</dbReference>
<dbReference type="InterPro" id="IPR004255">
    <property type="entry name" value="O-acyltransferase_WSD1_N"/>
</dbReference>
<feature type="domain" description="O-acyltransferase WSD1 C-terminal" evidence="13">
    <location>
        <begin position="321"/>
        <end position="465"/>
    </location>
</feature>
<dbReference type="EMBL" id="JAUZMZ010000030">
    <property type="protein sequence ID" value="MEE2032002.1"/>
    <property type="molecule type" value="Genomic_DNA"/>
</dbReference>
<reference evidence="14 15" key="1">
    <citation type="submission" date="2023-08" db="EMBL/GenBank/DDBJ databases">
        <authorList>
            <person name="Girao M."/>
            <person name="Carvalho M.F."/>
        </authorList>
    </citation>
    <scope>NUCLEOTIDE SEQUENCE [LARGE SCALE GENOMIC DNA]</scope>
    <source>
        <strain evidence="14 15">CC-R104</strain>
    </source>
</reference>
<evidence type="ECO:0000259" key="13">
    <source>
        <dbReference type="Pfam" id="PF06974"/>
    </source>
</evidence>
<dbReference type="Proteomes" id="UP001331936">
    <property type="component" value="Unassembled WGS sequence"/>
</dbReference>
<comment type="caution">
    <text evidence="14">The sequence shown here is derived from an EMBL/GenBank/DDBJ whole genome shotgun (WGS) entry which is preliminary data.</text>
</comment>
<protein>
    <recommendedName>
        <fullName evidence="4 11">Diacylglycerol O-acyltransferase</fullName>
        <ecNumber evidence="4 11">2.3.1.20</ecNumber>
    </recommendedName>
</protein>
<evidence type="ECO:0000313" key="15">
    <source>
        <dbReference type="Proteomes" id="UP001331936"/>
    </source>
</evidence>
<dbReference type="NCBIfam" id="TIGR02946">
    <property type="entry name" value="acyl_WS_DGAT"/>
    <property type="match status" value="1"/>
</dbReference>
<dbReference type="Pfam" id="PF03007">
    <property type="entry name" value="WS_DGAT_cat"/>
    <property type="match status" value="1"/>
</dbReference>
<evidence type="ECO:0000256" key="11">
    <source>
        <dbReference type="RuleBase" id="RU361241"/>
    </source>
</evidence>
<keyword evidence="7 11" id="KW-0319">Glycerol metabolism</keyword>
<comment type="similarity">
    <text evidence="3 11">Belongs to the long-chain O-acyltransferase family.</text>
</comment>
<evidence type="ECO:0000256" key="9">
    <source>
        <dbReference type="ARBA" id="ARBA00023315"/>
    </source>
</evidence>
<evidence type="ECO:0000256" key="8">
    <source>
        <dbReference type="ARBA" id="ARBA00023098"/>
    </source>
</evidence>
<dbReference type="PANTHER" id="PTHR31650:SF1">
    <property type="entry name" value="WAX ESTER SYNTHASE_DIACYLGLYCEROL ACYLTRANSFERASE 4-RELATED"/>
    <property type="match status" value="1"/>
</dbReference>
<dbReference type="InterPro" id="IPR014292">
    <property type="entry name" value="Acyl_transf_WS/DGAT"/>
</dbReference>
<feature type="domain" description="O-acyltransferase WSD1-like N-terminal" evidence="12">
    <location>
        <begin position="4"/>
        <end position="279"/>
    </location>
</feature>
<evidence type="ECO:0000256" key="4">
    <source>
        <dbReference type="ARBA" id="ARBA00013244"/>
    </source>
</evidence>
<dbReference type="RefSeq" id="WP_330151435.1">
    <property type="nucleotide sequence ID" value="NZ_JAUZMZ010000030.1"/>
</dbReference>
<evidence type="ECO:0000259" key="12">
    <source>
        <dbReference type="Pfam" id="PF03007"/>
    </source>
</evidence>
<evidence type="ECO:0000256" key="7">
    <source>
        <dbReference type="ARBA" id="ARBA00022798"/>
    </source>
</evidence>
<sequence>MAAMDPLDVLMMTAEELSNPMHITALLIVAPPADAGPRFADEFYRACRAVTAADLDPRLRRRPHRGVDTGGVWVWRDVDDIDMNGHVHRWSLPADADGDALWSLVGELHAAPLDWSRPMWEAHLIDGLDGGRVALLMKVHHSVVDGIAGIRLIESWLTEDPSRRSMRLFSAEPRDADAHEDAPVQAGTSRGLPNPFAWARSTVGAAVSGADFALKVAQSQVDNVVQALIGNSAALPFSAPRTRFNGRLDAGRSVACAGVERSRICAVSEATETTRNDVITAVIAGALRAWLSAHDEMPDESLVAICPITVRARDDNGGGANAFGVALCALGTDVEDPAERLAVVARSMSEAKQRVSGFGSGPSLLVALPAIAPTLLLPQIPFVPTPRPAFNLGISNVPGPRNELYWNGAHVEAIYPVSTIYDGLGLNITVCSYSDRFDIGYVAGRDQMPDIAALIEFTERSLSELEDAVLIAS</sequence>
<keyword evidence="8 11" id="KW-0443">Lipid metabolism</keyword>
<dbReference type="PANTHER" id="PTHR31650">
    <property type="entry name" value="O-ACYLTRANSFERASE (WSD1-LIKE) FAMILY PROTEIN"/>
    <property type="match status" value="1"/>
</dbReference>
<comment type="pathway">
    <text evidence="1 11">Glycerolipid metabolism; triacylglycerol biosynthesis.</text>
</comment>
<name>A0ABU7JQG2_9NOCA</name>
<dbReference type="SUPFAM" id="SSF52777">
    <property type="entry name" value="CoA-dependent acyltransferases"/>
    <property type="match status" value="1"/>
</dbReference>
<dbReference type="InterPro" id="IPR045034">
    <property type="entry name" value="O-acyltransferase_WSD1-like"/>
</dbReference>
<keyword evidence="15" id="KW-1185">Reference proteome</keyword>
<evidence type="ECO:0000256" key="2">
    <source>
        <dbReference type="ARBA" id="ARBA00005189"/>
    </source>
</evidence>